<feature type="compositionally biased region" description="Basic and acidic residues" evidence="1">
    <location>
        <begin position="30"/>
        <end position="45"/>
    </location>
</feature>
<sequence length="598" mass="66166">MSSFLNQFHLHNAIAAGALPALENLAADGQRLERSRGRRFERDEPPPYVSSSESEDEAQVARYHPALARSSEAVLQENKYILDKPLTEREFNNTLTSLSHGDLYSPGKRYREEARHELDLLRAFCRKHHSSTGLRSILDHEPGDRRAAVIVRRNIRKRWERLGIWNPAWGIPGRVRPQPHDDVGSWKWKWQTSSDPPPKHSQHPITRALDLRRNLSCGEHAPPPPRSHLQEDCTASEAESFIISRPWFQWGVESVEFRFRKTRLPTGLLKPKGPDEDGIVTKWWKERGDWQASSTRLAPGWKWRHESPSPEPEDLTPLEDGNLGNMDFTPSEIDALEAITPPTPPARDPGHDSDHELDEPGAQTLHEAEAEQTANPSPTAPSRRRGRPRKTDQQPKDVRAAPPIPTRRSARIAAMNPLPAALSATTAKQQGVHAATSPSRFRHIPSQAPEKRRGRPPKFQTRGITKPSTHPAAPERKPKLPAIKAAKTPAKAATASAKEAAGTTNNRVSPTSQPSFPTTRTRAARAVPAAPPRQETPRKRSRLKTTVAQKAGVTKSAAQRVSARVGAATAAAVSVLEGGAGDGETGQANRGRGRPRKR</sequence>
<feature type="region of interest" description="Disordered" evidence="1">
    <location>
        <begin position="575"/>
        <end position="598"/>
    </location>
</feature>
<reference evidence="2" key="2">
    <citation type="submission" date="2023-05" db="EMBL/GenBank/DDBJ databases">
        <authorList>
            <consortium name="Lawrence Berkeley National Laboratory"/>
            <person name="Steindorff A."/>
            <person name="Hensen N."/>
            <person name="Bonometti L."/>
            <person name="Westerberg I."/>
            <person name="Brannstrom I.O."/>
            <person name="Guillou S."/>
            <person name="Cros-Aarteil S."/>
            <person name="Calhoun S."/>
            <person name="Haridas S."/>
            <person name="Kuo A."/>
            <person name="Mondo S."/>
            <person name="Pangilinan J."/>
            <person name="Riley R."/>
            <person name="Labutti K."/>
            <person name="Andreopoulos B."/>
            <person name="Lipzen A."/>
            <person name="Chen C."/>
            <person name="Yanf M."/>
            <person name="Daum C."/>
            <person name="Ng V."/>
            <person name="Clum A."/>
            <person name="Ohm R."/>
            <person name="Martin F."/>
            <person name="Silar P."/>
            <person name="Natvig D."/>
            <person name="Lalanne C."/>
            <person name="Gautier V."/>
            <person name="Ament-Velasquez S.L."/>
            <person name="Kruys A."/>
            <person name="Hutchinson M.I."/>
            <person name="Powell A.J."/>
            <person name="Barry K."/>
            <person name="Miller A.N."/>
            <person name="Grigoriev I.V."/>
            <person name="Debuchy R."/>
            <person name="Gladieux P."/>
            <person name="Thoren M.H."/>
            <person name="Johannesson H."/>
        </authorList>
    </citation>
    <scope>NUCLEOTIDE SEQUENCE</scope>
    <source>
        <strain evidence="2">CBS 123565</strain>
    </source>
</reference>
<evidence type="ECO:0000313" key="2">
    <source>
        <dbReference type="EMBL" id="KAK4132422.1"/>
    </source>
</evidence>
<organism evidence="2 3">
    <name type="scientific">Trichocladium antarcticum</name>
    <dbReference type="NCBI Taxonomy" id="1450529"/>
    <lineage>
        <taxon>Eukaryota</taxon>
        <taxon>Fungi</taxon>
        <taxon>Dikarya</taxon>
        <taxon>Ascomycota</taxon>
        <taxon>Pezizomycotina</taxon>
        <taxon>Sordariomycetes</taxon>
        <taxon>Sordariomycetidae</taxon>
        <taxon>Sordariales</taxon>
        <taxon>Chaetomiaceae</taxon>
        <taxon>Trichocladium</taxon>
    </lineage>
</organism>
<dbReference type="EMBL" id="MU853418">
    <property type="protein sequence ID" value="KAK4132422.1"/>
    <property type="molecule type" value="Genomic_DNA"/>
</dbReference>
<reference evidence="2" key="1">
    <citation type="journal article" date="2023" name="Mol. Phylogenet. Evol.">
        <title>Genome-scale phylogeny and comparative genomics of the fungal order Sordariales.</title>
        <authorList>
            <person name="Hensen N."/>
            <person name="Bonometti L."/>
            <person name="Westerberg I."/>
            <person name="Brannstrom I.O."/>
            <person name="Guillou S."/>
            <person name="Cros-Aarteil S."/>
            <person name="Calhoun S."/>
            <person name="Haridas S."/>
            <person name="Kuo A."/>
            <person name="Mondo S."/>
            <person name="Pangilinan J."/>
            <person name="Riley R."/>
            <person name="LaButti K."/>
            <person name="Andreopoulos B."/>
            <person name="Lipzen A."/>
            <person name="Chen C."/>
            <person name="Yan M."/>
            <person name="Daum C."/>
            <person name="Ng V."/>
            <person name="Clum A."/>
            <person name="Steindorff A."/>
            <person name="Ohm R.A."/>
            <person name="Martin F."/>
            <person name="Silar P."/>
            <person name="Natvig D.O."/>
            <person name="Lalanne C."/>
            <person name="Gautier V."/>
            <person name="Ament-Velasquez S.L."/>
            <person name="Kruys A."/>
            <person name="Hutchinson M.I."/>
            <person name="Powell A.J."/>
            <person name="Barry K."/>
            <person name="Miller A.N."/>
            <person name="Grigoriev I.V."/>
            <person name="Debuchy R."/>
            <person name="Gladieux P."/>
            <person name="Hiltunen Thoren M."/>
            <person name="Johannesson H."/>
        </authorList>
    </citation>
    <scope>NUCLEOTIDE SEQUENCE</scope>
    <source>
        <strain evidence="2">CBS 123565</strain>
    </source>
</reference>
<evidence type="ECO:0000256" key="1">
    <source>
        <dbReference type="SAM" id="MobiDB-lite"/>
    </source>
</evidence>
<feature type="region of interest" description="Disordered" evidence="1">
    <location>
        <begin position="30"/>
        <end position="60"/>
    </location>
</feature>
<dbReference type="GO" id="GO:0003677">
    <property type="term" value="F:DNA binding"/>
    <property type="evidence" value="ECO:0007669"/>
    <property type="project" value="InterPro"/>
</dbReference>
<dbReference type="AlphaFoldDB" id="A0AAN6UG70"/>
<accession>A0AAN6UG70</accession>
<protein>
    <submittedName>
        <fullName evidence="2">Uncharacterized protein</fullName>
    </submittedName>
</protein>
<proteinExistence type="predicted"/>
<keyword evidence="3" id="KW-1185">Reference proteome</keyword>
<feature type="region of interest" description="Disordered" evidence="1">
    <location>
        <begin position="295"/>
        <end position="557"/>
    </location>
</feature>
<feature type="compositionally biased region" description="Low complexity" evidence="1">
    <location>
        <begin position="480"/>
        <end position="504"/>
    </location>
</feature>
<evidence type="ECO:0000313" key="3">
    <source>
        <dbReference type="Proteomes" id="UP001304895"/>
    </source>
</evidence>
<feature type="compositionally biased region" description="Polar residues" evidence="1">
    <location>
        <begin position="505"/>
        <end position="516"/>
    </location>
</feature>
<feature type="compositionally biased region" description="Basic and acidic residues" evidence="1">
    <location>
        <begin position="389"/>
        <end position="399"/>
    </location>
</feature>
<gene>
    <name evidence="2" type="ORF">BT67DRAFT_89442</name>
</gene>
<feature type="compositionally biased region" description="Low complexity" evidence="1">
    <location>
        <begin position="517"/>
        <end position="528"/>
    </location>
</feature>
<dbReference type="Proteomes" id="UP001304895">
    <property type="component" value="Unassembled WGS sequence"/>
</dbReference>
<comment type="caution">
    <text evidence="2">The sequence shown here is derived from an EMBL/GenBank/DDBJ whole genome shotgun (WGS) entry which is preliminary data.</text>
</comment>
<name>A0AAN6UG70_9PEZI</name>
<dbReference type="SMART" id="SM00384">
    <property type="entry name" value="AT_hook"/>
    <property type="match status" value="2"/>
</dbReference>
<dbReference type="InterPro" id="IPR017956">
    <property type="entry name" value="AT_hook_DNA-bd_motif"/>
</dbReference>